<dbReference type="EMBL" id="QUAK01000079">
    <property type="protein sequence ID" value="RFU85970.1"/>
    <property type="molecule type" value="Genomic_DNA"/>
</dbReference>
<organism evidence="5 6">
    <name type="scientific">Streptomyces triticagri</name>
    <dbReference type="NCBI Taxonomy" id="2293568"/>
    <lineage>
        <taxon>Bacteria</taxon>
        <taxon>Bacillati</taxon>
        <taxon>Actinomycetota</taxon>
        <taxon>Actinomycetes</taxon>
        <taxon>Kitasatosporales</taxon>
        <taxon>Streptomycetaceae</taxon>
        <taxon>Streptomyces</taxon>
    </lineage>
</organism>
<accession>A0A372M5S2</accession>
<dbReference type="SUPFAM" id="SSF53335">
    <property type="entry name" value="S-adenosyl-L-methionine-dependent methyltransferases"/>
    <property type="match status" value="1"/>
</dbReference>
<evidence type="ECO:0000256" key="3">
    <source>
        <dbReference type="ARBA" id="ARBA00022691"/>
    </source>
</evidence>
<dbReference type="GO" id="GO:0008168">
    <property type="term" value="F:methyltransferase activity"/>
    <property type="evidence" value="ECO:0007669"/>
    <property type="project" value="UniProtKB-KW"/>
</dbReference>
<sequence>MATAQQHDDSHPAGDEARLWDERYAESRRVWSGEPNAVLAREAAKLTPGHALDLGCGEGGDAVWLAGRGWRVTATDVSRVALERAAAHAAEAGAADRIDWLRSNLSESFPEGSYDLVSAQFLYSPGELPREQVLRRATGAVAPGGHLLIESHAGFPDWETGHGRPDIDFPTPAETLASLQLAEDDWQVLICAEHDRTQTRPDGTPGTRTDHTVLVRRRGGRHAD</sequence>
<keyword evidence="6" id="KW-1185">Reference proteome</keyword>
<dbReference type="AlphaFoldDB" id="A0A372M5S2"/>
<dbReference type="GO" id="GO:0032259">
    <property type="term" value="P:methylation"/>
    <property type="evidence" value="ECO:0007669"/>
    <property type="project" value="UniProtKB-KW"/>
</dbReference>
<dbReference type="PANTHER" id="PTHR43464:SF19">
    <property type="entry name" value="UBIQUINONE BIOSYNTHESIS O-METHYLTRANSFERASE, MITOCHONDRIAL"/>
    <property type="match status" value="1"/>
</dbReference>
<dbReference type="OrthoDB" id="9786503at2"/>
<dbReference type="Gene3D" id="3.40.50.150">
    <property type="entry name" value="Vaccinia Virus protein VP39"/>
    <property type="match status" value="1"/>
</dbReference>
<dbReference type="InterPro" id="IPR029063">
    <property type="entry name" value="SAM-dependent_MTases_sf"/>
</dbReference>
<evidence type="ECO:0000256" key="2">
    <source>
        <dbReference type="ARBA" id="ARBA00022679"/>
    </source>
</evidence>
<evidence type="ECO:0000256" key="1">
    <source>
        <dbReference type="ARBA" id="ARBA00022603"/>
    </source>
</evidence>
<keyword evidence="3" id="KW-0949">S-adenosyl-L-methionine</keyword>
<name>A0A372M5S2_9ACTN</name>
<dbReference type="PANTHER" id="PTHR43464">
    <property type="entry name" value="METHYLTRANSFERASE"/>
    <property type="match status" value="1"/>
</dbReference>
<feature type="domain" description="Methyltransferase" evidence="4">
    <location>
        <begin position="52"/>
        <end position="145"/>
    </location>
</feature>
<dbReference type="Proteomes" id="UP000263094">
    <property type="component" value="Unassembled WGS sequence"/>
</dbReference>
<comment type="caution">
    <text evidence="5">The sequence shown here is derived from an EMBL/GenBank/DDBJ whole genome shotgun (WGS) entry which is preliminary data.</text>
</comment>
<gene>
    <name evidence="5" type="ORF">DY218_14865</name>
</gene>
<protein>
    <submittedName>
        <fullName evidence="5">Class I SAM-dependent methyltransferase</fullName>
    </submittedName>
</protein>
<keyword evidence="2 5" id="KW-0808">Transferase</keyword>
<dbReference type="Pfam" id="PF13649">
    <property type="entry name" value="Methyltransf_25"/>
    <property type="match status" value="1"/>
</dbReference>
<evidence type="ECO:0000313" key="5">
    <source>
        <dbReference type="EMBL" id="RFU85970.1"/>
    </source>
</evidence>
<keyword evidence="1 5" id="KW-0489">Methyltransferase</keyword>
<dbReference type="InterPro" id="IPR041698">
    <property type="entry name" value="Methyltransf_25"/>
</dbReference>
<evidence type="ECO:0000313" key="6">
    <source>
        <dbReference type="Proteomes" id="UP000263094"/>
    </source>
</evidence>
<proteinExistence type="predicted"/>
<reference evidence="5 6" key="1">
    <citation type="submission" date="2018-08" db="EMBL/GenBank/DDBJ databases">
        <title>Isolation, diversity and antifungal activity of Actinobacteria from wheat.</title>
        <authorList>
            <person name="Han C."/>
        </authorList>
    </citation>
    <scope>NUCLEOTIDE SEQUENCE [LARGE SCALE GENOMIC DNA]</scope>
    <source>
        <strain evidence="5 6">NEAU-YY421</strain>
    </source>
</reference>
<evidence type="ECO:0000259" key="4">
    <source>
        <dbReference type="Pfam" id="PF13649"/>
    </source>
</evidence>
<dbReference type="RefSeq" id="WP_128556483.1">
    <property type="nucleotide sequence ID" value="NZ_QUAK01000079.1"/>
</dbReference>
<dbReference type="CDD" id="cd02440">
    <property type="entry name" value="AdoMet_MTases"/>
    <property type="match status" value="1"/>
</dbReference>